<accession>A0A199UH28</accession>
<proteinExistence type="predicted"/>
<keyword evidence="2" id="KW-0472">Membrane</keyword>
<dbReference type="STRING" id="4615.A0A199UH28"/>
<feature type="transmembrane region" description="Helical" evidence="2">
    <location>
        <begin position="146"/>
        <end position="173"/>
    </location>
</feature>
<dbReference type="Proteomes" id="UP000092600">
    <property type="component" value="Unassembled WGS sequence"/>
</dbReference>
<name>A0A199UH28_ANACO</name>
<feature type="region of interest" description="Disordered" evidence="1">
    <location>
        <begin position="31"/>
        <end position="50"/>
    </location>
</feature>
<feature type="compositionally biased region" description="Low complexity" evidence="1">
    <location>
        <begin position="108"/>
        <end position="120"/>
    </location>
</feature>
<sequence>MLRPSTLASSTDRLRLFSLASSTDRLRLFSLAPSPRPLPSNPLFRPLPRRNPSFAPRLHLNVRLRSPRPSASSPSTSSSSAKRLEDSEGAVGEAVAEEERSVGEEEAAAGSAVNGAEESGLSVGIGNPRVPGGLGIFRMSVSDQAFFLLAFIAVTTSLAFTSLVVAAIPTLFAMKRAAKSLAKLADIAREELPSTMAAIRLSGMEISDLTLELSDLSQEIADGVSKSAQAVQAAEAGIRQMGAMAREQTISMIQERANLPSISIKPVVAGAARTTSRVVGQARKTFMNLLSRGEEGSVSDAVES</sequence>
<dbReference type="PANTHER" id="PTHR33825">
    <property type="entry name" value="CHITINASE-LIKE PROTEIN"/>
    <property type="match status" value="1"/>
</dbReference>
<evidence type="ECO:0000313" key="3">
    <source>
        <dbReference type="EMBL" id="OAY64049.1"/>
    </source>
</evidence>
<organism evidence="3 4">
    <name type="scientific">Ananas comosus</name>
    <name type="common">Pineapple</name>
    <name type="synonym">Ananas ananas</name>
    <dbReference type="NCBI Taxonomy" id="4615"/>
    <lineage>
        <taxon>Eukaryota</taxon>
        <taxon>Viridiplantae</taxon>
        <taxon>Streptophyta</taxon>
        <taxon>Embryophyta</taxon>
        <taxon>Tracheophyta</taxon>
        <taxon>Spermatophyta</taxon>
        <taxon>Magnoliopsida</taxon>
        <taxon>Liliopsida</taxon>
        <taxon>Poales</taxon>
        <taxon>Bromeliaceae</taxon>
        <taxon>Bromelioideae</taxon>
        <taxon>Ananas</taxon>
    </lineage>
</organism>
<keyword evidence="2" id="KW-1133">Transmembrane helix</keyword>
<keyword evidence="2" id="KW-0812">Transmembrane</keyword>
<protein>
    <submittedName>
        <fullName evidence="3">Uncharacterized protein</fullName>
    </submittedName>
</protein>
<dbReference type="AlphaFoldDB" id="A0A199UH28"/>
<dbReference type="EMBL" id="LSRQ01008285">
    <property type="protein sequence ID" value="OAY64049.1"/>
    <property type="molecule type" value="Genomic_DNA"/>
</dbReference>
<feature type="compositionally biased region" description="Low complexity" evidence="1">
    <location>
        <begin position="67"/>
        <end position="81"/>
    </location>
</feature>
<feature type="region of interest" description="Disordered" evidence="1">
    <location>
        <begin position="62"/>
        <end position="120"/>
    </location>
</feature>
<evidence type="ECO:0000313" key="4">
    <source>
        <dbReference type="Proteomes" id="UP000092600"/>
    </source>
</evidence>
<feature type="compositionally biased region" description="Low complexity" evidence="1">
    <location>
        <begin position="41"/>
        <end position="50"/>
    </location>
</feature>
<dbReference type="PANTHER" id="PTHR33825:SF14">
    <property type="entry name" value="CHITINASE-LIKE PROTEIN"/>
    <property type="match status" value="1"/>
</dbReference>
<gene>
    <name evidence="3" type="ORF">ACMD2_14820</name>
</gene>
<comment type="caution">
    <text evidence="3">The sequence shown here is derived from an EMBL/GenBank/DDBJ whole genome shotgun (WGS) entry which is preliminary data.</text>
</comment>
<evidence type="ECO:0000256" key="1">
    <source>
        <dbReference type="SAM" id="MobiDB-lite"/>
    </source>
</evidence>
<reference evidence="3 4" key="1">
    <citation type="journal article" date="2016" name="DNA Res.">
        <title>The draft genome of MD-2 pineapple using hybrid error correction of long reads.</title>
        <authorList>
            <person name="Redwan R.M."/>
            <person name="Saidin A."/>
            <person name="Kumar S.V."/>
        </authorList>
    </citation>
    <scope>NUCLEOTIDE SEQUENCE [LARGE SCALE GENOMIC DNA]</scope>
    <source>
        <strain evidence="4">cv. MD2</strain>
        <tissue evidence="3">Leaf</tissue>
    </source>
</reference>
<evidence type="ECO:0000256" key="2">
    <source>
        <dbReference type="SAM" id="Phobius"/>
    </source>
</evidence>